<evidence type="ECO:0000313" key="2">
    <source>
        <dbReference type="Proteomes" id="UP001500305"/>
    </source>
</evidence>
<sequence>MGEIKRVAIAAAYQLAEPSMIDVLMERLRDETLDVLSHEYELSPRLTDAVIASGDRALQVALAANSSGAPGMRKAHLRLARLGDPGVGRALYKAKRWADSSHRIRAAVLAAADPADPAWRASGGLVEELLSPSARHVLRPALRAPFPELVVRALGEHGRSLPRGMVLASCRDVLAHGGRDGLAALADHLAERDELGHPGLVELLRRAAADPDPAAVLHGEPSATDEITAEVRTGPMWNLPQDTAVDWDEVRAEHRRHPFSVDAIMTLNRLPGCPPELAVEGFRADPAGTMARGTGPLPPSVLIEPDLALDMPGYRLRQALTTGLTEGWLPCTWVLSEVRPAALALSVMPTAGTAGEDTRAAVRELVAPLGAEPAAWIALYRRVSRFQGTATALVAAACAEAGCGATASWPRPLKAAFPSREPEDARRIFQLLFEHAEQDAQESLIPFLDERAIQHLLVFGRPARRIRDRITAVHGRSAQIAHASRWDLPKEDVEELLELDDPEVNAKLYLYGAIAFEERVRILAGRGRGDGQVPVAPQLLADLVEVKAAHRRDWLTAGHLSGDPGVLRATLSRCRLHTEGGRLRTLIHLWERHGPQEVEAFLDEQHFPGRRNSSHPLPASTHRGVRKALAAPDGLAVLRSLLAAEEAPERLVALLRRTAAGSVADRVRHLVAEGTRLPWPQLMSAHTAEPLPGAQLAALASAPDCPRTLLVEALRAQPLAPRAEGMDWLPRALDDGRLTTGDVLRHAQPASAVVAFLTATDINSRPARPRWRPPHREAARLLRSHLGADPQAWASALRLLPDFTGSLPELLTAAARRPGTA</sequence>
<accession>A0ABN3EKR2</accession>
<evidence type="ECO:0000313" key="1">
    <source>
        <dbReference type="EMBL" id="GAA2261420.1"/>
    </source>
</evidence>
<dbReference type="Proteomes" id="UP001500305">
    <property type="component" value="Unassembled WGS sequence"/>
</dbReference>
<dbReference type="EMBL" id="BAAATR010000026">
    <property type="protein sequence ID" value="GAA2261420.1"/>
    <property type="molecule type" value="Genomic_DNA"/>
</dbReference>
<evidence type="ECO:0008006" key="3">
    <source>
        <dbReference type="Google" id="ProtNLM"/>
    </source>
</evidence>
<dbReference type="RefSeq" id="WP_344638932.1">
    <property type="nucleotide sequence ID" value="NZ_BAAATR010000026.1"/>
</dbReference>
<organism evidence="1 2">
    <name type="scientific">Kitasatospora cystarginea</name>
    <dbReference type="NCBI Taxonomy" id="58350"/>
    <lineage>
        <taxon>Bacteria</taxon>
        <taxon>Bacillati</taxon>
        <taxon>Actinomycetota</taxon>
        <taxon>Actinomycetes</taxon>
        <taxon>Kitasatosporales</taxon>
        <taxon>Streptomycetaceae</taxon>
        <taxon>Kitasatospora</taxon>
    </lineage>
</organism>
<comment type="caution">
    <text evidence="1">The sequence shown here is derived from an EMBL/GenBank/DDBJ whole genome shotgun (WGS) entry which is preliminary data.</text>
</comment>
<keyword evidence="2" id="KW-1185">Reference proteome</keyword>
<reference evidence="1 2" key="1">
    <citation type="journal article" date="2019" name="Int. J. Syst. Evol. Microbiol.">
        <title>The Global Catalogue of Microorganisms (GCM) 10K type strain sequencing project: providing services to taxonomists for standard genome sequencing and annotation.</title>
        <authorList>
            <consortium name="The Broad Institute Genomics Platform"/>
            <consortium name="The Broad Institute Genome Sequencing Center for Infectious Disease"/>
            <person name="Wu L."/>
            <person name="Ma J."/>
        </authorList>
    </citation>
    <scope>NUCLEOTIDE SEQUENCE [LARGE SCALE GENOMIC DNA]</scope>
    <source>
        <strain evidence="1 2">JCM 7356</strain>
    </source>
</reference>
<proteinExistence type="predicted"/>
<name>A0ABN3EKR2_9ACTN</name>
<protein>
    <recommendedName>
        <fullName evidence="3">Secreted protein</fullName>
    </recommendedName>
</protein>
<gene>
    <name evidence="1" type="ORF">GCM10010430_52110</name>
</gene>